<dbReference type="OrthoDB" id="5839090at2759"/>
<dbReference type="eggNOG" id="KOG1065">
    <property type="taxonomic scope" value="Eukaryota"/>
</dbReference>
<dbReference type="InterPro" id="IPR048395">
    <property type="entry name" value="Glyco_hydro_31_C"/>
</dbReference>
<evidence type="ECO:0000256" key="6">
    <source>
        <dbReference type="ARBA" id="ARBA00023180"/>
    </source>
</evidence>
<evidence type="ECO:0000256" key="1">
    <source>
        <dbReference type="ARBA" id="ARBA00001657"/>
    </source>
</evidence>
<dbReference type="PANTHER" id="PTHR22762">
    <property type="entry name" value="ALPHA-GLUCOSIDASE"/>
    <property type="match status" value="1"/>
</dbReference>
<protein>
    <recommendedName>
        <fullName evidence="3">alpha-glucosidase</fullName>
        <ecNumber evidence="3">3.2.1.20</ecNumber>
    </recommendedName>
</protein>
<feature type="compositionally biased region" description="Low complexity" evidence="9">
    <location>
        <begin position="542"/>
        <end position="570"/>
    </location>
</feature>
<evidence type="ECO:0000256" key="3">
    <source>
        <dbReference type="ARBA" id="ARBA00012741"/>
    </source>
</evidence>
<dbReference type="FunFam" id="3.20.20.80:FF:000138">
    <property type="entry name" value="Putative alpha-glucosidase AgdA"/>
    <property type="match status" value="1"/>
</dbReference>
<keyword evidence="5 8" id="KW-0378">Hydrolase</keyword>
<feature type="region of interest" description="Disordered" evidence="9">
    <location>
        <begin position="542"/>
        <end position="575"/>
    </location>
</feature>
<dbReference type="SUPFAM" id="SSF74650">
    <property type="entry name" value="Galactose mutarotase-like"/>
    <property type="match status" value="1"/>
</dbReference>
<dbReference type="GO" id="GO:0030246">
    <property type="term" value="F:carbohydrate binding"/>
    <property type="evidence" value="ECO:0007669"/>
    <property type="project" value="InterPro"/>
</dbReference>
<dbReference type="Pfam" id="PF01055">
    <property type="entry name" value="Glyco_hydro_31_2nd"/>
    <property type="match status" value="1"/>
</dbReference>
<dbReference type="Gene3D" id="3.20.20.80">
    <property type="entry name" value="Glycosidases"/>
    <property type="match status" value="2"/>
</dbReference>
<name>R8BN20_PHAM7</name>
<feature type="domain" description="Glycoside hydrolase family 31 TIM barrel" evidence="10">
    <location>
        <begin position="321"/>
        <end position="750"/>
    </location>
</feature>
<evidence type="ECO:0000256" key="4">
    <source>
        <dbReference type="ARBA" id="ARBA00022729"/>
    </source>
</evidence>
<dbReference type="Pfam" id="PF21365">
    <property type="entry name" value="Glyco_hydro_31_3rd"/>
    <property type="match status" value="1"/>
</dbReference>
<proteinExistence type="inferred from homology"/>
<dbReference type="Gene3D" id="2.60.40.1760">
    <property type="entry name" value="glycosyl hydrolase (family 31)"/>
    <property type="match status" value="1"/>
</dbReference>
<dbReference type="FunFam" id="2.60.40.1760:FF:000005">
    <property type="entry name" value="Putative alpha-glucosidase AgdA"/>
    <property type="match status" value="1"/>
</dbReference>
<dbReference type="EC" id="3.2.1.20" evidence="3"/>
<dbReference type="PROSITE" id="PS00129">
    <property type="entry name" value="GLYCOSYL_HYDROL_F31_1"/>
    <property type="match status" value="1"/>
</dbReference>
<dbReference type="CDD" id="cd06602">
    <property type="entry name" value="GH31_MGAM_SI_GAA"/>
    <property type="match status" value="1"/>
</dbReference>
<comment type="catalytic activity">
    <reaction evidence="1">
        <text>Hydrolysis of terminal, non-reducing (1-&gt;4)-linked alpha-D-glucose residues with release of alpha-D-glucose.</text>
        <dbReference type="EC" id="3.2.1.20"/>
    </reaction>
</comment>
<dbReference type="InterPro" id="IPR030459">
    <property type="entry name" value="Glyco_hydro_31_CS"/>
</dbReference>
<accession>R8BN20</accession>
<keyword evidence="7 8" id="KW-0326">Glycosidase</keyword>
<dbReference type="RefSeq" id="XP_007914427.1">
    <property type="nucleotide sequence ID" value="XM_007916236.1"/>
</dbReference>
<sequence length="986" mass="107722">MALSGSPGAFAQTSTLSSPSQTTSWREIFTVPSDADTGATLLPNIRDPEAVDSQTACPGYLASSVQTNASGLTADLNIAGPACNVYGNDIANLTLSVEYQASGRLHVEIKPRYIGAGNETWFILPEALVPKPVVEEENATEAASDFAFSWTNEPTFGFTVTRKSNADVLFTTNGTRLVYADQFIEFVSALPDEYNLYGLGEVIHGFRLGNNLTRTLFAADVGDPIDQNIYGQHPIYLDTRYYSTGEDGEETYAANATNTSASYTSYTHGVFLRNAHAQEILLRPSNITWRTLGGTVDLYFYSGPLAEDVTTSYQLSTVGLPAMQQYWTFGFHQCRWGYENWTRLQEVVDNFANANIPLETIWTDIDYMNQYRDFENDQLRFGYSEGAEFLAKLHANGQHYVPIVDSAVYAPNPENASDAYPIFDRGIDADAFMLNPDGSLYIGAVWPGYTVFPDFIGAVLNGTGAIEWRVKEMGIWYQNVSFDGIWIDMSEVSSFCVGSCGSKNRTLNPVHPPFSLPGEPGNLVLDYPEGFNLTNATEASSASSAKSAQATPAPSSSSTSTTYLRTTPTPGVREINHPPYVIDNVQGDLAVHAVSPNATHHGGTQEYDFHGLFGYEILNATYQALIGLAPTKRPFIIGRSTFAGSGKWAGHWGGDNQSLWAYMVFSISQALSFSVFGIPMFGVDTCGFNGNSDMELCSRWMQLSAFFPFYRNHNVLAAISQEPYVWSAVAEASRSAMAIRYALLPYMYTLFALAHDSGSTVMRALAWEFPSEPWLANADRQFLLGDALMVTPVLVQGAETVDGVFPGVGDGRTVWYDWYNHSAIVDVTPGQNITLDAPLGHIPLFVRGGYVLPLQEPAMTTTKSRESPWGVLAALDQQGAASGRLYLDDGESVEPNATTWVEFLATNTSLSAQPTGNFTELNPLANITVLGVSNRVSQITFNGEPLKCGSAKWNSTTKALTLTGLTDLTPHGAFNETWELKWKLSS</sequence>
<evidence type="ECO:0000313" key="13">
    <source>
        <dbReference type="Proteomes" id="UP000014074"/>
    </source>
</evidence>
<reference evidence="13" key="1">
    <citation type="journal article" date="2013" name="Genome Announc.">
        <title>Draft genome sequence of the ascomycete Phaeoacremonium aleophilum strain UCR-PA7, a causal agent of the esca disease complex in grapevines.</title>
        <authorList>
            <person name="Blanco-Ulate B."/>
            <person name="Rolshausen P."/>
            <person name="Cantu D."/>
        </authorList>
    </citation>
    <scope>NUCLEOTIDE SEQUENCE [LARGE SCALE GENOMIC DNA]</scope>
    <source>
        <strain evidence="13">UCR-PA7</strain>
    </source>
</reference>
<dbReference type="AlphaFoldDB" id="R8BN20"/>
<evidence type="ECO:0000256" key="8">
    <source>
        <dbReference type="RuleBase" id="RU361185"/>
    </source>
</evidence>
<gene>
    <name evidence="12" type="ORF">UCRPA7_3753</name>
</gene>
<dbReference type="InterPro" id="IPR000322">
    <property type="entry name" value="Glyco_hydro_31_TIM"/>
</dbReference>
<evidence type="ECO:0000256" key="9">
    <source>
        <dbReference type="SAM" id="MobiDB-lite"/>
    </source>
</evidence>
<dbReference type="EMBL" id="KB933061">
    <property type="protein sequence ID" value="EOO00727.1"/>
    <property type="molecule type" value="Genomic_DNA"/>
</dbReference>
<dbReference type="InterPro" id="IPR030458">
    <property type="entry name" value="Glyco_hydro_31_AS"/>
</dbReference>
<evidence type="ECO:0000256" key="5">
    <source>
        <dbReference type="ARBA" id="ARBA00022801"/>
    </source>
</evidence>
<feature type="region of interest" description="Disordered" evidence="9">
    <location>
        <begin position="1"/>
        <end position="23"/>
    </location>
</feature>
<dbReference type="GO" id="GO:0005975">
    <property type="term" value="P:carbohydrate metabolic process"/>
    <property type="evidence" value="ECO:0007669"/>
    <property type="project" value="InterPro"/>
</dbReference>
<dbReference type="PANTHER" id="PTHR22762:SF133">
    <property type="entry name" value="P-TYPE DOMAIN-CONTAINING PROTEIN"/>
    <property type="match status" value="1"/>
</dbReference>
<dbReference type="InterPro" id="IPR011013">
    <property type="entry name" value="Gal_mutarotase_sf_dom"/>
</dbReference>
<feature type="domain" description="Glycosyl hydrolase family 31 C-terminal" evidence="11">
    <location>
        <begin position="758"/>
        <end position="852"/>
    </location>
</feature>
<keyword evidence="13" id="KW-1185">Reference proteome</keyword>
<dbReference type="GO" id="GO:0004558">
    <property type="term" value="F:alpha-1,4-glucosidase activity"/>
    <property type="evidence" value="ECO:0007669"/>
    <property type="project" value="UniProtKB-EC"/>
</dbReference>
<dbReference type="SUPFAM" id="SSF51011">
    <property type="entry name" value="Glycosyl hydrolase domain"/>
    <property type="match status" value="1"/>
</dbReference>
<dbReference type="SUPFAM" id="SSF51445">
    <property type="entry name" value="(Trans)glycosidases"/>
    <property type="match status" value="1"/>
</dbReference>
<comment type="similarity">
    <text evidence="2 8">Belongs to the glycosyl hydrolase 31 family.</text>
</comment>
<feature type="compositionally biased region" description="Low complexity" evidence="9">
    <location>
        <begin position="12"/>
        <end position="23"/>
    </location>
</feature>
<evidence type="ECO:0000259" key="11">
    <source>
        <dbReference type="Pfam" id="PF21365"/>
    </source>
</evidence>
<dbReference type="HOGENOM" id="CLU_000631_11_0_1"/>
<dbReference type="PROSITE" id="PS00707">
    <property type="entry name" value="GLYCOSYL_HYDROL_F31_2"/>
    <property type="match status" value="1"/>
</dbReference>
<evidence type="ECO:0000259" key="10">
    <source>
        <dbReference type="Pfam" id="PF01055"/>
    </source>
</evidence>
<dbReference type="CDD" id="cd14752">
    <property type="entry name" value="GH31_N"/>
    <property type="match status" value="1"/>
</dbReference>
<dbReference type="KEGG" id="tmn:UCRPA7_3753"/>
<evidence type="ECO:0000256" key="2">
    <source>
        <dbReference type="ARBA" id="ARBA00007806"/>
    </source>
</evidence>
<dbReference type="GeneID" id="19324132"/>
<keyword evidence="4" id="KW-0732">Signal</keyword>
<dbReference type="Gene3D" id="2.60.40.1180">
    <property type="entry name" value="Golgi alpha-mannosidase II"/>
    <property type="match status" value="2"/>
</dbReference>
<organism evidence="12 13">
    <name type="scientific">Phaeoacremonium minimum (strain UCR-PA7)</name>
    <name type="common">Esca disease fungus</name>
    <name type="synonym">Togninia minima</name>
    <dbReference type="NCBI Taxonomy" id="1286976"/>
    <lineage>
        <taxon>Eukaryota</taxon>
        <taxon>Fungi</taxon>
        <taxon>Dikarya</taxon>
        <taxon>Ascomycota</taxon>
        <taxon>Pezizomycotina</taxon>
        <taxon>Sordariomycetes</taxon>
        <taxon>Sordariomycetidae</taxon>
        <taxon>Togniniales</taxon>
        <taxon>Togniniaceae</taxon>
        <taxon>Phaeoacremonium</taxon>
    </lineage>
</organism>
<dbReference type="InterPro" id="IPR013780">
    <property type="entry name" value="Glyco_hydro_b"/>
</dbReference>
<evidence type="ECO:0000256" key="7">
    <source>
        <dbReference type="ARBA" id="ARBA00023295"/>
    </source>
</evidence>
<dbReference type="Proteomes" id="UP000014074">
    <property type="component" value="Unassembled WGS sequence"/>
</dbReference>
<dbReference type="InterPro" id="IPR017853">
    <property type="entry name" value="GH"/>
</dbReference>
<keyword evidence="6" id="KW-0325">Glycoprotein</keyword>
<evidence type="ECO:0000313" key="12">
    <source>
        <dbReference type="EMBL" id="EOO00727.1"/>
    </source>
</evidence>